<dbReference type="GO" id="GO:0004984">
    <property type="term" value="F:olfactory receptor activity"/>
    <property type="evidence" value="ECO:0007669"/>
    <property type="project" value="InterPro"/>
</dbReference>
<gene>
    <name evidence="11" type="ORF">DMN91_002935</name>
    <name evidence="10" type="ORF">X777_02072</name>
</gene>
<organism evidence="10 12">
    <name type="scientific">Ooceraea biroi</name>
    <name type="common">Clonal raider ant</name>
    <name type="synonym">Cerapachys biroi</name>
    <dbReference type="NCBI Taxonomy" id="2015173"/>
    <lineage>
        <taxon>Eukaryota</taxon>
        <taxon>Metazoa</taxon>
        <taxon>Ecdysozoa</taxon>
        <taxon>Arthropoda</taxon>
        <taxon>Hexapoda</taxon>
        <taxon>Insecta</taxon>
        <taxon>Pterygota</taxon>
        <taxon>Neoptera</taxon>
        <taxon>Endopterygota</taxon>
        <taxon>Hymenoptera</taxon>
        <taxon>Apocrita</taxon>
        <taxon>Aculeata</taxon>
        <taxon>Formicoidea</taxon>
        <taxon>Formicidae</taxon>
        <taxon>Dorylinae</taxon>
        <taxon>Ooceraea</taxon>
    </lineage>
</organism>
<feature type="transmembrane region" description="Helical" evidence="9">
    <location>
        <begin position="26"/>
        <end position="44"/>
    </location>
</feature>
<dbReference type="InterPro" id="IPR004117">
    <property type="entry name" value="7tm6_olfct_rcpt"/>
</dbReference>
<dbReference type="Proteomes" id="UP000053097">
    <property type="component" value="Unassembled WGS sequence"/>
</dbReference>
<dbReference type="PANTHER" id="PTHR21137:SF42">
    <property type="entry name" value="ODORANT RECEPTOR 83A"/>
    <property type="match status" value="1"/>
</dbReference>
<evidence type="ECO:0000313" key="10">
    <source>
        <dbReference type="EMBL" id="EZA57537.1"/>
    </source>
</evidence>
<dbReference type="OrthoDB" id="6765072at2759"/>
<keyword evidence="3 9" id="KW-0812">Transmembrane</keyword>
<evidence type="ECO:0000256" key="5">
    <source>
        <dbReference type="ARBA" id="ARBA00022989"/>
    </source>
</evidence>
<keyword evidence="7 9" id="KW-0675">Receptor</keyword>
<reference evidence="10 12" key="1">
    <citation type="journal article" date="2014" name="Curr. Biol.">
        <title>The genome of the clonal raider ant Cerapachys biroi.</title>
        <authorList>
            <person name="Oxley P.R."/>
            <person name="Ji L."/>
            <person name="Fetter-Pruneda I."/>
            <person name="McKenzie S.K."/>
            <person name="Li C."/>
            <person name="Hu H."/>
            <person name="Zhang G."/>
            <person name="Kronauer D.J."/>
        </authorList>
    </citation>
    <scope>NUCLEOTIDE SEQUENCE [LARGE SCALE GENOMIC DNA]</scope>
</reference>
<feature type="transmembrane region" description="Helical" evidence="9">
    <location>
        <begin position="171"/>
        <end position="204"/>
    </location>
</feature>
<name>A0A026WN93_OOCBI</name>
<keyword evidence="4 9" id="KW-0552">Olfaction</keyword>
<evidence type="ECO:0000256" key="2">
    <source>
        <dbReference type="ARBA" id="ARBA00022606"/>
    </source>
</evidence>
<reference evidence="11" key="3">
    <citation type="submission" date="2018-07" db="EMBL/GenBank/DDBJ databases">
        <authorList>
            <person name="Mckenzie S.K."/>
            <person name="Kronauer D.J.C."/>
        </authorList>
    </citation>
    <scope>NUCLEOTIDE SEQUENCE</scope>
    <source>
        <strain evidence="11">Clonal line C1</strain>
    </source>
</reference>
<dbReference type="GO" id="GO:0005886">
    <property type="term" value="C:plasma membrane"/>
    <property type="evidence" value="ECO:0007669"/>
    <property type="project" value="UniProtKB-SubCell"/>
</dbReference>
<keyword evidence="12" id="KW-1185">Reference proteome</keyword>
<dbReference type="EMBL" id="KK107144">
    <property type="protein sequence ID" value="EZA57537.1"/>
    <property type="molecule type" value="Genomic_DNA"/>
</dbReference>
<keyword evidence="5 9" id="KW-1133">Transmembrane helix</keyword>
<comment type="caution">
    <text evidence="9">Lacks conserved residue(s) required for the propagation of feature annotation.</text>
</comment>
<dbReference type="Proteomes" id="UP000279307">
    <property type="component" value="Chromosome 3"/>
</dbReference>
<evidence type="ECO:0000256" key="1">
    <source>
        <dbReference type="ARBA" id="ARBA00004141"/>
    </source>
</evidence>
<evidence type="ECO:0000313" key="11">
    <source>
        <dbReference type="EMBL" id="RLU24845.1"/>
    </source>
</evidence>
<evidence type="ECO:0000313" key="12">
    <source>
        <dbReference type="Proteomes" id="UP000053097"/>
    </source>
</evidence>
<feature type="transmembrane region" description="Helical" evidence="9">
    <location>
        <begin position="123"/>
        <end position="144"/>
    </location>
</feature>
<protein>
    <recommendedName>
        <fullName evidence="9">Odorant receptor</fullName>
    </recommendedName>
</protein>
<evidence type="ECO:0000256" key="4">
    <source>
        <dbReference type="ARBA" id="ARBA00022725"/>
    </source>
</evidence>
<keyword evidence="6 9" id="KW-0472">Membrane</keyword>
<dbReference type="AlphaFoldDB" id="A0A026WN93"/>
<proteinExistence type="inferred from homology"/>
<accession>A0A026WN93</accession>
<evidence type="ECO:0000256" key="3">
    <source>
        <dbReference type="ARBA" id="ARBA00022692"/>
    </source>
</evidence>
<dbReference type="EMBL" id="QOIP01000003">
    <property type="protein sequence ID" value="RLU24845.1"/>
    <property type="molecule type" value="Genomic_DNA"/>
</dbReference>
<evidence type="ECO:0000256" key="8">
    <source>
        <dbReference type="ARBA" id="ARBA00023224"/>
    </source>
</evidence>
<comment type="subcellular location">
    <subcellularLocation>
        <location evidence="9">Cell membrane</location>
        <topology evidence="9">Multi-pass membrane protein</topology>
    </subcellularLocation>
    <subcellularLocation>
        <location evidence="1">Membrane</location>
        <topology evidence="1">Multi-pass membrane protein</topology>
    </subcellularLocation>
</comment>
<dbReference type="OMA" id="DANCLIN"/>
<evidence type="ECO:0000256" key="9">
    <source>
        <dbReference type="RuleBase" id="RU351113"/>
    </source>
</evidence>
<keyword evidence="8 9" id="KW-0807">Transducer</keyword>
<evidence type="ECO:0000313" key="13">
    <source>
        <dbReference type="Proteomes" id="UP000279307"/>
    </source>
</evidence>
<keyword evidence="2 9" id="KW-0716">Sensory transduction</keyword>
<feature type="transmembrane region" description="Helical" evidence="9">
    <location>
        <begin position="287"/>
        <end position="310"/>
    </location>
</feature>
<sequence length="385" mass="43878">MKVTSTIGRSVEIPLRMFGIWPGSPYVSLCRLFWTIALVTAQYFQYQYIITHIYIADLSDLMDGLSATLAFTLLFIKLVTFWINQRTFNKILAMMAIDWKKNSGIDFNMIISNATLSHNFSNFVFSFHSIAVIVYSISVLTVSTSDYEGTDISMRPLILKMNFPFHSDTQLIYAIMLIAQFLYLLLCSIGVSTLNALLIVLILHLAGQIDILRRWLTEILFSEENGYKPSAVMIKKIIEKHQNIINFSEDIENLYSRIALILFVSDTLIICFVGFVLVTSIGASNSFFTILKILAFYFVMNFEAFVYCFAGEYLSSKSKMIGEAAYDSSWYQSTPQDSRIILFLIMRSQNQLTITIGKFMDLSLERFANIIKASASYVSVLLAMY</sequence>
<evidence type="ECO:0000256" key="7">
    <source>
        <dbReference type="ARBA" id="ARBA00023170"/>
    </source>
</evidence>
<feature type="transmembrane region" description="Helical" evidence="9">
    <location>
        <begin position="64"/>
        <end position="84"/>
    </location>
</feature>
<dbReference type="PANTHER" id="PTHR21137">
    <property type="entry name" value="ODORANT RECEPTOR"/>
    <property type="match status" value="1"/>
</dbReference>
<evidence type="ECO:0000256" key="6">
    <source>
        <dbReference type="ARBA" id="ARBA00023136"/>
    </source>
</evidence>
<reference evidence="11 13" key="2">
    <citation type="journal article" date="2018" name="Genome Res.">
        <title>The genomic architecture and molecular evolution of ant odorant receptors.</title>
        <authorList>
            <person name="McKenzie S.K."/>
            <person name="Kronauer D.J.C."/>
        </authorList>
    </citation>
    <scope>NUCLEOTIDE SEQUENCE [LARGE SCALE GENOMIC DNA]</scope>
    <source>
        <strain evidence="11">Clonal line C1</strain>
    </source>
</reference>
<comment type="similarity">
    <text evidence="9">Belongs to the insect chemoreceptor superfamily. Heteromeric odorant receptor channel (TC 1.A.69) family.</text>
</comment>
<feature type="transmembrane region" description="Helical" evidence="9">
    <location>
        <begin position="258"/>
        <end position="281"/>
    </location>
</feature>
<dbReference type="GO" id="GO:0007165">
    <property type="term" value="P:signal transduction"/>
    <property type="evidence" value="ECO:0007669"/>
    <property type="project" value="UniProtKB-KW"/>
</dbReference>
<dbReference type="Pfam" id="PF02949">
    <property type="entry name" value="7tm_6"/>
    <property type="match status" value="1"/>
</dbReference>
<dbReference type="GO" id="GO:0005549">
    <property type="term" value="F:odorant binding"/>
    <property type="evidence" value="ECO:0007669"/>
    <property type="project" value="InterPro"/>
</dbReference>